<proteinExistence type="predicted"/>
<evidence type="ECO:0000313" key="2">
    <source>
        <dbReference type="EMBL" id="OGY21888.1"/>
    </source>
</evidence>
<dbReference type="AlphaFoldDB" id="A0A1G1W2H8"/>
<dbReference type="GO" id="GO:0008198">
    <property type="term" value="F:ferrous iron binding"/>
    <property type="evidence" value="ECO:0007669"/>
    <property type="project" value="InterPro"/>
</dbReference>
<dbReference type="InterPro" id="IPR004183">
    <property type="entry name" value="Xdiol_dOase_suB"/>
</dbReference>
<organism evidence="2 3">
    <name type="scientific">Candidatus Woykebacteria bacterium GWA1_44_8</name>
    <dbReference type="NCBI Taxonomy" id="1802591"/>
    <lineage>
        <taxon>Bacteria</taxon>
        <taxon>Candidatus Woykeibacteriota</taxon>
    </lineage>
</organism>
<dbReference type="Gene3D" id="3.40.830.10">
    <property type="entry name" value="LigB-like"/>
    <property type="match status" value="2"/>
</dbReference>
<accession>A0A1G1W2H8</accession>
<gene>
    <name evidence="2" type="ORF">A2113_01000</name>
</gene>
<dbReference type="EMBL" id="MHCN01000010">
    <property type="protein sequence ID" value="OGY21888.1"/>
    <property type="molecule type" value="Genomic_DNA"/>
</dbReference>
<dbReference type="STRING" id="1802591.A2113_01000"/>
<comment type="caution">
    <text evidence="2">The sequence shown here is derived from an EMBL/GenBank/DDBJ whole genome shotgun (WGS) entry which is preliminary data.</text>
</comment>
<dbReference type="CDD" id="cd07951">
    <property type="entry name" value="ED_3B_N_AMMECR1"/>
    <property type="match status" value="1"/>
</dbReference>
<sequence length="205" mass="22886">MLVFASICPHPPIILPEIGGAELVKVQRTVEAMKKLAKIFEKANPEKVVIISPHPTPGHGAQVPLFYLLKNLPDLPMEELSITFDSYKDHYEWGKKEGRKYQANPARIAFVASGDLSHRLKEEGPYGFHPAGPAFNQKLVKLIEDKDRKGVLNLDPDLIENAGECGLRSICFLFGVLDNQKYQPEILSYEGPFGVGYLVANFKIQ</sequence>
<dbReference type="Pfam" id="PF02900">
    <property type="entry name" value="LigB"/>
    <property type="match status" value="1"/>
</dbReference>
<protein>
    <recommendedName>
        <fullName evidence="1">Extradiol ring-cleavage dioxygenase class III enzyme subunit B domain-containing protein</fullName>
    </recommendedName>
</protein>
<reference evidence="2 3" key="1">
    <citation type="journal article" date="2016" name="Nat. Commun.">
        <title>Thousands of microbial genomes shed light on interconnected biogeochemical processes in an aquifer system.</title>
        <authorList>
            <person name="Anantharaman K."/>
            <person name="Brown C.T."/>
            <person name="Hug L.A."/>
            <person name="Sharon I."/>
            <person name="Castelle C.J."/>
            <person name="Probst A.J."/>
            <person name="Thomas B.C."/>
            <person name="Singh A."/>
            <person name="Wilkins M.J."/>
            <person name="Karaoz U."/>
            <person name="Brodie E.L."/>
            <person name="Williams K.H."/>
            <person name="Hubbard S.S."/>
            <person name="Banfield J.F."/>
        </authorList>
    </citation>
    <scope>NUCLEOTIDE SEQUENCE [LARGE SCALE GENOMIC DNA]</scope>
</reference>
<feature type="domain" description="Extradiol ring-cleavage dioxygenase class III enzyme subunit B" evidence="1">
    <location>
        <begin position="59"/>
        <end position="199"/>
    </location>
</feature>
<evidence type="ECO:0000313" key="3">
    <source>
        <dbReference type="Proteomes" id="UP000176299"/>
    </source>
</evidence>
<evidence type="ECO:0000259" key="1">
    <source>
        <dbReference type="Pfam" id="PF02900"/>
    </source>
</evidence>
<dbReference type="GO" id="GO:0016702">
    <property type="term" value="F:oxidoreductase activity, acting on single donors with incorporation of molecular oxygen, incorporation of two atoms of oxygen"/>
    <property type="evidence" value="ECO:0007669"/>
    <property type="project" value="UniProtKB-ARBA"/>
</dbReference>
<dbReference type="SUPFAM" id="SSF53213">
    <property type="entry name" value="LigB-like"/>
    <property type="match status" value="1"/>
</dbReference>
<name>A0A1G1W2H8_9BACT</name>
<dbReference type="Proteomes" id="UP000176299">
    <property type="component" value="Unassembled WGS sequence"/>
</dbReference>